<gene>
    <name evidence="1" type="ORF">LCGC14_0949970</name>
</gene>
<organism evidence="1">
    <name type="scientific">marine sediment metagenome</name>
    <dbReference type="NCBI Taxonomy" id="412755"/>
    <lineage>
        <taxon>unclassified sequences</taxon>
        <taxon>metagenomes</taxon>
        <taxon>ecological metagenomes</taxon>
    </lineage>
</organism>
<evidence type="ECO:0000313" key="1">
    <source>
        <dbReference type="EMBL" id="KKN19010.1"/>
    </source>
</evidence>
<dbReference type="EMBL" id="LAZR01003375">
    <property type="protein sequence ID" value="KKN19010.1"/>
    <property type="molecule type" value="Genomic_DNA"/>
</dbReference>
<dbReference type="SUPFAM" id="SSF46785">
    <property type="entry name" value="Winged helix' DNA-binding domain"/>
    <property type="match status" value="1"/>
</dbReference>
<dbReference type="AlphaFoldDB" id="A0A0F9NHK1"/>
<sequence>MYDNETNQAQILRVMIKEARPLRPFEIVEKTDMNKTTIHNNLKQMLDKGAILMKKVIGDDNRSYKYYYPQKFYRDPDLMLLIGEVLAPFIKAIHKNTNYDQMCNNDCKTAIKDNIKLILRLFEIDIDELNSIKRNSSFNRSKANIDLI</sequence>
<dbReference type="Gene3D" id="1.10.10.10">
    <property type="entry name" value="Winged helix-like DNA-binding domain superfamily/Winged helix DNA-binding domain"/>
    <property type="match status" value="1"/>
</dbReference>
<reference evidence="1" key="1">
    <citation type="journal article" date="2015" name="Nature">
        <title>Complex archaea that bridge the gap between prokaryotes and eukaryotes.</title>
        <authorList>
            <person name="Spang A."/>
            <person name="Saw J.H."/>
            <person name="Jorgensen S.L."/>
            <person name="Zaremba-Niedzwiedzka K."/>
            <person name="Martijn J."/>
            <person name="Lind A.E."/>
            <person name="van Eijk R."/>
            <person name="Schleper C."/>
            <person name="Guy L."/>
            <person name="Ettema T.J."/>
        </authorList>
    </citation>
    <scope>NUCLEOTIDE SEQUENCE</scope>
</reference>
<dbReference type="InterPro" id="IPR036388">
    <property type="entry name" value="WH-like_DNA-bd_sf"/>
</dbReference>
<protein>
    <submittedName>
        <fullName evidence="1">Uncharacterized protein</fullName>
    </submittedName>
</protein>
<proteinExistence type="predicted"/>
<comment type="caution">
    <text evidence="1">The sequence shown here is derived from an EMBL/GenBank/DDBJ whole genome shotgun (WGS) entry which is preliminary data.</text>
</comment>
<dbReference type="InterPro" id="IPR036390">
    <property type="entry name" value="WH_DNA-bd_sf"/>
</dbReference>
<accession>A0A0F9NHK1</accession>
<name>A0A0F9NHK1_9ZZZZ</name>